<dbReference type="AlphaFoldDB" id="A0A447PJ14"/>
<protein>
    <submittedName>
        <fullName evidence="1">Hydrolase</fullName>
    </submittedName>
</protein>
<name>A0A447PJ14_SALET</name>
<sequence length="84" mass="9276">MSSKIFCKSWGAEYIAADVVRFRLWATGQQKVMLRLAGKDQEMQVSGDGWFTLDVSGVTPGTEYNFVLSDGMVVPDPASRAQKN</sequence>
<dbReference type="EMBL" id="LR134148">
    <property type="protein sequence ID" value="VEA38017.1"/>
    <property type="molecule type" value="Genomic_DNA"/>
</dbReference>
<dbReference type="InterPro" id="IPR013783">
    <property type="entry name" value="Ig-like_fold"/>
</dbReference>
<dbReference type="CDD" id="cd02853">
    <property type="entry name" value="E_set_MTHase_like_N"/>
    <property type="match status" value="1"/>
</dbReference>
<gene>
    <name evidence="1" type="ORF">NCTC8271_03046</name>
</gene>
<keyword evidence="1" id="KW-0378">Hydrolase</keyword>
<dbReference type="GO" id="GO:0016787">
    <property type="term" value="F:hydrolase activity"/>
    <property type="evidence" value="ECO:0007669"/>
    <property type="project" value="UniProtKB-KW"/>
</dbReference>
<evidence type="ECO:0000313" key="2">
    <source>
        <dbReference type="Proteomes" id="UP000273655"/>
    </source>
</evidence>
<dbReference type="InterPro" id="IPR014756">
    <property type="entry name" value="Ig_E-set"/>
</dbReference>
<dbReference type="Proteomes" id="UP000273655">
    <property type="component" value="Chromosome 1"/>
</dbReference>
<organism evidence="1 2">
    <name type="scientific">Salmonella enterica I</name>
    <dbReference type="NCBI Taxonomy" id="59201"/>
    <lineage>
        <taxon>Bacteria</taxon>
        <taxon>Pseudomonadati</taxon>
        <taxon>Pseudomonadota</taxon>
        <taxon>Gammaproteobacteria</taxon>
        <taxon>Enterobacterales</taxon>
        <taxon>Enterobacteriaceae</taxon>
        <taxon>Salmonella</taxon>
    </lineage>
</organism>
<dbReference type="SUPFAM" id="SSF81296">
    <property type="entry name" value="E set domains"/>
    <property type="match status" value="1"/>
</dbReference>
<proteinExistence type="predicted"/>
<reference evidence="1 2" key="1">
    <citation type="submission" date="2018-12" db="EMBL/GenBank/DDBJ databases">
        <authorList>
            <consortium name="Pathogen Informatics"/>
        </authorList>
    </citation>
    <scope>NUCLEOTIDE SEQUENCE [LARGE SCALE GENOMIC DNA]</scope>
    <source>
        <strain evidence="1 2">NCTC8271</strain>
    </source>
</reference>
<accession>A0A447PJ14</accession>
<dbReference type="Gene3D" id="2.60.40.10">
    <property type="entry name" value="Immunoglobulins"/>
    <property type="match status" value="1"/>
</dbReference>
<evidence type="ECO:0000313" key="1">
    <source>
        <dbReference type="EMBL" id="VEA38017.1"/>
    </source>
</evidence>